<dbReference type="InterPro" id="IPR036365">
    <property type="entry name" value="PGBD-like_sf"/>
</dbReference>
<evidence type="ECO:0000313" key="4">
    <source>
        <dbReference type="Proteomes" id="UP001501479"/>
    </source>
</evidence>
<dbReference type="Gene3D" id="3.40.50.300">
    <property type="entry name" value="P-loop containing nucleotide triphosphate hydrolases"/>
    <property type="match status" value="1"/>
</dbReference>
<evidence type="ECO:0000259" key="2">
    <source>
        <dbReference type="SMART" id="SM00382"/>
    </source>
</evidence>
<proteinExistence type="predicted"/>
<feature type="compositionally biased region" description="Low complexity" evidence="1">
    <location>
        <begin position="338"/>
        <end position="365"/>
    </location>
</feature>
<dbReference type="Pfam" id="PF13401">
    <property type="entry name" value="AAA_22"/>
    <property type="match status" value="1"/>
</dbReference>
<reference evidence="4" key="1">
    <citation type="journal article" date="2019" name="Int. J. Syst. Evol. Microbiol.">
        <title>The Global Catalogue of Microorganisms (GCM) 10K type strain sequencing project: providing services to taxonomists for standard genome sequencing and annotation.</title>
        <authorList>
            <consortium name="The Broad Institute Genomics Platform"/>
            <consortium name="The Broad Institute Genome Sequencing Center for Infectious Disease"/>
            <person name="Wu L."/>
            <person name="Ma J."/>
        </authorList>
    </citation>
    <scope>NUCLEOTIDE SEQUENCE [LARGE SCALE GENOMIC DNA]</scope>
    <source>
        <strain evidence="4">JCM 17329</strain>
    </source>
</reference>
<dbReference type="InterPro" id="IPR048809">
    <property type="entry name" value="GspA_C39-like"/>
</dbReference>
<protein>
    <submittedName>
        <fullName evidence="3">ExeA family protein</fullName>
    </submittedName>
</protein>
<dbReference type="SUPFAM" id="SSF47090">
    <property type="entry name" value="PGBD-like"/>
    <property type="match status" value="1"/>
</dbReference>
<dbReference type="InterPro" id="IPR027417">
    <property type="entry name" value="P-loop_NTPase"/>
</dbReference>
<dbReference type="PANTHER" id="PTHR35894">
    <property type="entry name" value="GENERAL SECRETION PATHWAY PROTEIN A-RELATED"/>
    <property type="match status" value="1"/>
</dbReference>
<dbReference type="InterPro" id="IPR049945">
    <property type="entry name" value="AAA_22"/>
</dbReference>
<keyword evidence="4" id="KW-1185">Reference proteome</keyword>
<evidence type="ECO:0000256" key="1">
    <source>
        <dbReference type="SAM" id="MobiDB-lite"/>
    </source>
</evidence>
<dbReference type="InterPro" id="IPR052026">
    <property type="entry name" value="ExeA_AAA_ATPase_DNA-bind"/>
</dbReference>
<dbReference type="SUPFAM" id="SSF52540">
    <property type="entry name" value="P-loop containing nucleoside triphosphate hydrolases"/>
    <property type="match status" value="1"/>
</dbReference>
<dbReference type="Pfam" id="PF21327">
    <property type="entry name" value="GspA_C39-like"/>
    <property type="match status" value="1"/>
</dbReference>
<dbReference type="Gene3D" id="1.10.101.10">
    <property type="entry name" value="PGBD-like superfamily/PGBD"/>
    <property type="match status" value="1"/>
</dbReference>
<feature type="region of interest" description="Disordered" evidence="1">
    <location>
        <begin position="305"/>
        <end position="365"/>
    </location>
</feature>
<feature type="domain" description="AAA+ ATPase" evidence="2">
    <location>
        <begin position="42"/>
        <end position="292"/>
    </location>
</feature>
<comment type="caution">
    <text evidence="3">The sequence shown here is derived from an EMBL/GenBank/DDBJ whole genome shotgun (WGS) entry which is preliminary data.</text>
</comment>
<dbReference type="InterPro" id="IPR003593">
    <property type="entry name" value="AAA+_ATPase"/>
</dbReference>
<dbReference type="SMART" id="SM00382">
    <property type="entry name" value="AAA"/>
    <property type="match status" value="1"/>
</dbReference>
<dbReference type="PANTHER" id="PTHR35894:SF1">
    <property type="entry name" value="PHOSPHORIBULOKINASE _ URIDINE KINASE FAMILY"/>
    <property type="match status" value="1"/>
</dbReference>
<dbReference type="Proteomes" id="UP001501479">
    <property type="component" value="Unassembled WGS sequence"/>
</dbReference>
<dbReference type="RefSeq" id="WP_344961350.1">
    <property type="nucleotide sequence ID" value="NZ_BAABDS010000001.1"/>
</dbReference>
<dbReference type="EMBL" id="BAABDS010000001">
    <property type="protein sequence ID" value="GAA3698482.1"/>
    <property type="molecule type" value="Genomic_DNA"/>
</dbReference>
<gene>
    <name evidence="3" type="ORF">GCM10022421_00920</name>
</gene>
<dbReference type="InterPro" id="IPR002477">
    <property type="entry name" value="Peptidoglycan-bd-like"/>
</dbReference>
<dbReference type="Gene3D" id="3.90.70.10">
    <property type="entry name" value="Cysteine proteinases"/>
    <property type="match status" value="1"/>
</dbReference>
<sequence length="579" mass="64566">MYDSYFGLSELPFSIAPDPRYLYLSRQHREALAHLQYGLVYHGGFVLLTGEVGSGKTTVCRCLLEQVPEQTDLAFILNPGCSVQELLAALCRELAIKVPEPSHGQQLIDAIHHHLLATHARGRQTVLIIDEAQNLSTEVLEQIRLLTNLETDTHKLLQIILLGQPELADKLRQPELRQLSQRITARYHLAPLSFGEMQAYIAHRLSVAGIEAALFRHNSLRRLYRLTGGVPRLINVICDRALLGAYVQRLPRVDLATLNRAAVEVLGASQPPTRRRILAIAAGLLAVVVTGGWLAQSTWPGITDISEPATPTPVVSNHGLSPPQAEPPHEPLPEQRITDAMAPEPAPPAQAASTPTPAPSDTATQLNPWQWPAALTTDLSQVMAYQHLFSLWGLDYDPAEHPVVCPFARRHRLECAFQNGNLATVRQQNHPVIFRLEHPEKGAVYAILTRLDDEWAELMVGGRLKRMSLTELAASWPHSYVLLWQLPPHYQAPLYPGSRGDIVVWLEQQMARWQERAPRRQHQYYDEVLVGDIRAFQRSKGLTADGIFGPQTSIYLSASLLNDLPRLTGQQEITSVIHP</sequence>
<feature type="compositionally biased region" description="Basic and acidic residues" evidence="1">
    <location>
        <begin position="327"/>
        <end position="337"/>
    </location>
</feature>
<accession>A0ABP7D574</accession>
<dbReference type="CDD" id="cd00009">
    <property type="entry name" value="AAA"/>
    <property type="match status" value="1"/>
</dbReference>
<organism evidence="3 4">
    <name type="scientific">Oceanisphaera sediminis</name>
    <dbReference type="NCBI Taxonomy" id="981381"/>
    <lineage>
        <taxon>Bacteria</taxon>
        <taxon>Pseudomonadati</taxon>
        <taxon>Pseudomonadota</taxon>
        <taxon>Gammaproteobacteria</taxon>
        <taxon>Aeromonadales</taxon>
        <taxon>Aeromonadaceae</taxon>
        <taxon>Oceanisphaera</taxon>
    </lineage>
</organism>
<evidence type="ECO:0000313" key="3">
    <source>
        <dbReference type="EMBL" id="GAA3698482.1"/>
    </source>
</evidence>
<dbReference type="InterPro" id="IPR036366">
    <property type="entry name" value="PGBDSf"/>
</dbReference>
<name>A0ABP7D574_9GAMM</name>
<dbReference type="Pfam" id="PF01471">
    <property type="entry name" value="PG_binding_1"/>
    <property type="match status" value="1"/>
</dbReference>